<sequence>MIIHALGRNSIPPAKAHHFRGNSACHVLNRYYLDRKIANLG</sequence>
<protein>
    <submittedName>
        <fullName evidence="1">Uncharacterized protein</fullName>
    </submittedName>
</protein>
<keyword evidence="1" id="KW-0614">Plasmid</keyword>
<dbReference type="EMBL" id="MK318972">
    <property type="protein sequence ID" value="QCL09764.1"/>
    <property type="molecule type" value="Genomic_DNA"/>
</dbReference>
<evidence type="ECO:0000313" key="1">
    <source>
        <dbReference type="EMBL" id="QCL09764.1"/>
    </source>
</evidence>
<geneLocation type="plasmid" evidence="1">
    <name>pColt5.8b</name>
</geneLocation>
<accession>A0A7S4ZT73</accession>
<name>A0A7S4ZT73_RHIRH</name>
<dbReference type="AlphaFoldDB" id="A0A7S4ZT73"/>
<reference evidence="1" key="1">
    <citation type="submission" date="2018-12" db="EMBL/GenBank/DDBJ databases">
        <title>Three Rhizobium rhizogenes strains isolated from the same crown gall tumor carry diverse plasmids.</title>
        <authorList>
            <person name="Pulawska J."/>
            <person name="Kuzmanovic N."/>
        </authorList>
    </citation>
    <scope>NUCLEOTIDE SEQUENCE</scope>
    <source>
        <strain evidence="1">Colt5.8</strain>
        <plasmid evidence="1">pColt5.8b</plasmid>
    </source>
</reference>
<gene>
    <name evidence="1" type="ORF">pC5.8b_274</name>
</gene>
<proteinExistence type="predicted"/>
<organism evidence="1">
    <name type="scientific">Rhizobium rhizogenes</name>
    <name type="common">Agrobacterium rhizogenes</name>
    <dbReference type="NCBI Taxonomy" id="359"/>
    <lineage>
        <taxon>Bacteria</taxon>
        <taxon>Pseudomonadati</taxon>
        <taxon>Pseudomonadota</taxon>
        <taxon>Alphaproteobacteria</taxon>
        <taxon>Hyphomicrobiales</taxon>
        <taxon>Rhizobiaceae</taxon>
        <taxon>Rhizobium/Agrobacterium group</taxon>
        <taxon>Rhizobium</taxon>
    </lineage>
</organism>